<accession>A0A8X7WLE6</accession>
<dbReference type="PANTHER" id="PTHR15315:SF26">
    <property type="entry name" value="E3 UBIQUITIN-PROTEIN LIGASE NRDP1"/>
    <property type="match status" value="1"/>
</dbReference>
<feature type="domain" description="RING-type" evidence="7">
    <location>
        <begin position="31"/>
        <end position="70"/>
    </location>
</feature>
<dbReference type="OrthoDB" id="21204at2759"/>
<protein>
    <recommendedName>
        <fullName evidence="10">RING/U-box protein</fullName>
    </recommendedName>
</protein>
<dbReference type="PROSITE" id="PS00518">
    <property type="entry name" value="ZF_RING_1"/>
    <property type="match status" value="1"/>
</dbReference>
<dbReference type="PROSITE" id="PS50016">
    <property type="entry name" value="ZF_PHD_2"/>
    <property type="match status" value="1"/>
</dbReference>
<evidence type="ECO:0000313" key="9">
    <source>
        <dbReference type="Proteomes" id="UP000886595"/>
    </source>
</evidence>
<dbReference type="InterPro" id="IPR013083">
    <property type="entry name" value="Znf_RING/FYVE/PHD"/>
</dbReference>
<evidence type="ECO:0000256" key="5">
    <source>
        <dbReference type="SAM" id="MobiDB-lite"/>
    </source>
</evidence>
<dbReference type="InterPro" id="IPR001965">
    <property type="entry name" value="Znf_PHD"/>
</dbReference>
<dbReference type="InterPro" id="IPR019787">
    <property type="entry name" value="Znf_PHD-finger"/>
</dbReference>
<dbReference type="InterPro" id="IPR017907">
    <property type="entry name" value="Znf_RING_CS"/>
</dbReference>
<dbReference type="InterPro" id="IPR011011">
    <property type="entry name" value="Znf_FYVE_PHD"/>
</dbReference>
<keyword evidence="2 4" id="KW-0863">Zinc-finger</keyword>
<dbReference type="PROSITE" id="PS50089">
    <property type="entry name" value="ZF_RING_2"/>
    <property type="match status" value="1"/>
</dbReference>
<dbReference type="GO" id="GO:0061630">
    <property type="term" value="F:ubiquitin protein ligase activity"/>
    <property type="evidence" value="ECO:0007669"/>
    <property type="project" value="TreeGrafter"/>
</dbReference>
<dbReference type="EMBL" id="JAAMPC010000001">
    <property type="protein sequence ID" value="KAG2331547.1"/>
    <property type="molecule type" value="Genomic_DNA"/>
</dbReference>
<dbReference type="PANTHER" id="PTHR15315">
    <property type="entry name" value="RING FINGER PROTEIN 41, 151"/>
    <property type="match status" value="1"/>
</dbReference>
<dbReference type="GO" id="GO:0016567">
    <property type="term" value="P:protein ubiquitination"/>
    <property type="evidence" value="ECO:0007669"/>
    <property type="project" value="TreeGrafter"/>
</dbReference>
<feature type="compositionally biased region" description="Basic and acidic residues" evidence="5">
    <location>
        <begin position="854"/>
        <end position="869"/>
    </location>
</feature>
<evidence type="ECO:0008006" key="10">
    <source>
        <dbReference type="Google" id="ProtNLM"/>
    </source>
</evidence>
<dbReference type="Pfam" id="PF13639">
    <property type="entry name" value="zf-RING_2"/>
    <property type="match status" value="1"/>
</dbReference>
<dbReference type="SMART" id="SM00184">
    <property type="entry name" value="RING"/>
    <property type="match status" value="2"/>
</dbReference>
<reference evidence="8 9" key="1">
    <citation type="submission" date="2020-02" db="EMBL/GenBank/DDBJ databases">
        <authorList>
            <person name="Ma Q."/>
            <person name="Huang Y."/>
            <person name="Song X."/>
            <person name="Pei D."/>
        </authorList>
    </citation>
    <scope>NUCLEOTIDE SEQUENCE [LARGE SCALE GENOMIC DNA]</scope>
    <source>
        <strain evidence="8">Sxm20200214</strain>
        <tissue evidence="8">Leaf</tissue>
    </source>
</reference>
<keyword evidence="9" id="KW-1185">Reference proteome</keyword>
<evidence type="ECO:0000256" key="4">
    <source>
        <dbReference type="PROSITE-ProRule" id="PRU00175"/>
    </source>
</evidence>
<dbReference type="InterPro" id="IPR001841">
    <property type="entry name" value="Znf_RING"/>
</dbReference>
<evidence type="ECO:0000256" key="1">
    <source>
        <dbReference type="ARBA" id="ARBA00022723"/>
    </source>
</evidence>
<feature type="region of interest" description="Disordered" evidence="5">
    <location>
        <begin position="1046"/>
        <end position="1067"/>
    </location>
</feature>
<feature type="domain" description="PHD-type" evidence="6">
    <location>
        <begin position="121"/>
        <end position="183"/>
    </location>
</feature>
<feature type="region of interest" description="Disordered" evidence="5">
    <location>
        <begin position="608"/>
        <end position="667"/>
    </location>
</feature>
<dbReference type="Pfam" id="PF00628">
    <property type="entry name" value="PHD"/>
    <property type="match status" value="1"/>
</dbReference>
<evidence type="ECO:0000259" key="6">
    <source>
        <dbReference type="PROSITE" id="PS50016"/>
    </source>
</evidence>
<sequence>MELDFDAGNLLEDESGEVGHNDMAGFEGERCGICMDIIVDRGLLDCCQHWFCFECIDNWSSIMNLCPLCQREFQLITCVPVNDSGESSKVDEVSLSGDEEWYVEEETDALSSPSHYIDENAVICLDGDLCKIRNTFNYIGGDSNLDTSIACDSCDTWYHAVCVGFDLEIASEDTWVCPRCLSSEKPLESDASPMETAKPPEIPESTNSECSVEAIYSGNFSVTVADDGETALVVSTVKGDEWPMKPSDTTASLVHATMYGDPDNSQLEICCRKENTEQVPGKSELMQSLPHQLSSELPLDSSQPLFTAQMEIRAAPVTGLEEKECLPVNVEKSLSSTAVSSSDVASVVSLKRKHSDCSGDDDNSKTKAEIAERLVKPKVEEMEDKATIQHESRSPSNNTTVDIFSIVKGYGSKKKSTLPNTTDKFSEGENGVGLRVKKIKKTPEDDKESLVLVEKLRKEIREAVRNKSMEDIRKDQFDPKLLAAFRAAVAGSKTEEAPRKIPALALKAKKLMLQKGKVRENLTKKIYADSNGKRKTAWHRDCEVEFWKHRCMKAGKPEKIETLKSVLSLLKKKPADAETNVISETPQASDPILSRLYLADTSVFPRNHDIKPLVGSKDTGISQNNAKTTGTDKTLPKSSDVKGSNSNAAGSKINSGSKPPIFENPDELKKDKRKWALQVLARKKALAGSNSSEEKEGSPELKGNYPLLAQLPADMKPSLATSRHNKVPVAVRQAQLYRLTEHFLKKENLLEVRRSAATELAVADAINIEKVIADKSSSKVVYLNLCSQEILHHSESKAMDNSAVEPNTSPPLSNNGIEHVDDKDSDDLAVLQALRAAGLVDSPPNSPNHSAEVPPDKEDSSLDKAREVGPDNVLDIGSVPDTDIFGDFEYELDDEDYIGATKATKASETQQDEGLTKVKVVLSTVQPEKALNQSEVLGNEETTINQEGTTNGEEDGKRFVPMEPVPEAEAEGEGEGEGGEILSLAECEELYGPGTEKLVEEPLIEGSADNGLQAKAPDSECESNTHREFIASNFVKTSIQEKKLPKRIPNCNPSEKPSKEENSKADGFSDSITKKVEAYIKEHIRPLCKSGVINVEQYRWAVTKTREKVMKYHSKAKSANFLIKEGDKIKKLAEQYVETAASSTGAHHKDK</sequence>
<feature type="region of interest" description="Disordered" evidence="5">
    <location>
        <begin position="185"/>
        <end position="207"/>
    </location>
</feature>
<dbReference type="SMART" id="SM00249">
    <property type="entry name" value="PHD"/>
    <property type="match status" value="1"/>
</dbReference>
<evidence type="ECO:0000259" key="7">
    <source>
        <dbReference type="PROSITE" id="PS50089"/>
    </source>
</evidence>
<feature type="compositionally biased region" description="Polar residues" evidence="5">
    <location>
        <begin position="804"/>
        <end position="816"/>
    </location>
</feature>
<dbReference type="SUPFAM" id="SSF57903">
    <property type="entry name" value="FYVE/PHD zinc finger"/>
    <property type="match status" value="1"/>
</dbReference>
<feature type="compositionally biased region" description="Polar residues" evidence="5">
    <location>
        <begin position="641"/>
        <end position="657"/>
    </location>
</feature>
<gene>
    <name evidence="8" type="ORF">Bca52824_002727</name>
</gene>
<evidence type="ECO:0000313" key="8">
    <source>
        <dbReference type="EMBL" id="KAG2331547.1"/>
    </source>
</evidence>
<keyword evidence="1" id="KW-0479">Metal-binding</keyword>
<dbReference type="Proteomes" id="UP000886595">
    <property type="component" value="Unassembled WGS sequence"/>
</dbReference>
<feature type="region of interest" description="Disordered" evidence="5">
    <location>
        <begin position="797"/>
        <end position="821"/>
    </location>
</feature>
<keyword evidence="3" id="KW-0862">Zinc</keyword>
<dbReference type="AlphaFoldDB" id="A0A8X7WLE6"/>
<feature type="region of interest" description="Disordered" evidence="5">
    <location>
        <begin position="837"/>
        <end position="877"/>
    </location>
</feature>
<dbReference type="GO" id="GO:0008270">
    <property type="term" value="F:zinc ion binding"/>
    <property type="evidence" value="ECO:0007669"/>
    <property type="project" value="UniProtKB-KW"/>
</dbReference>
<dbReference type="SUPFAM" id="SSF57850">
    <property type="entry name" value="RING/U-box"/>
    <property type="match status" value="1"/>
</dbReference>
<feature type="compositionally biased region" description="Polar residues" evidence="5">
    <location>
        <begin position="619"/>
        <end position="632"/>
    </location>
</feature>
<name>A0A8X7WLE6_BRACI</name>
<comment type="caution">
    <text evidence="8">The sequence shown here is derived from an EMBL/GenBank/DDBJ whole genome shotgun (WGS) entry which is preliminary data.</text>
</comment>
<evidence type="ECO:0000256" key="2">
    <source>
        <dbReference type="ARBA" id="ARBA00022771"/>
    </source>
</evidence>
<dbReference type="Gene3D" id="3.30.40.10">
    <property type="entry name" value="Zinc/RING finger domain, C3HC4 (zinc finger)"/>
    <property type="match status" value="2"/>
</dbReference>
<evidence type="ECO:0000256" key="3">
    <source>
        <dbReference type="ARBA" id="ARBA00022833"/>
    </source>
</evidence>
<proteinExistence type="predicted"/>
<organism evidence="8 9">
    <name type="scientific">Brassica carinata</name>
    <name type="common">Ethiopian mustard</name>
    <name type="synonym">Abyssinian cabbage</name>
    <dbReference type="NCBI Taxonomy" id="52824"/>
    <lineage>
        <taxon>Eukaryota</taxon>
        <taxon>Viridiplantae</taxon>
        <taxon>Streptophyta</taxon>
        <taxon>Embryophyta</taxon>
        <taxon>Tracheophyta</taxon>
        <taxon>Spermatophyta</taxon>
        <taxon>Magnoliopsida</taxon>
        <taxon>eudicotyledons</taxon>
        <taxon>Gunneridae</taxon>
        <taxon>Pentapetalae</taxon>
        <taxon>rosids</taxon>
        <taxon>malvids</taxon>
        <taxon>Brassicales</taxon>
        <taxon>Brassicaceae</taxon>
        <taxon>Brassiceae</taxon>
        <taxon>Brassica</taxon>
    </lineage>
</organism>